<evidence type="ECO:0000313" key="1">
    <source>
        <dbReference type="EMBL" id="DAE21796.1"/>
    </source>
</evidence>
<proteinExistence type="predicted"/>
<protein>
    <submittedName>
        <fullName evidence="1">Tail assembly chaperone protein</fullName>
    </submittedName>
</protein>
<dbReference type="EMBL" id="BK015717">
    <property type="protein sequence ID" value="DAE21796.1"/>
    <property type="molecule type" value="Genomic_DNA"/>
</dbReference>
<name>A0A8S5QT11_9CAUD</name>
<reference evidence="1" key="1">
    <citation type="journal article" date="2021" name="Proc. Natl. Acad. Sci. U.S.A.">
        <title>A Catalog of Tens of Thousands of Viruses from Human Metagenomes Reveals Hidden Associations with Chronic Diseases.</title>
        <authorList>
            <person name="Tisza M.J."/>
            <person name="Buck C.B."/>
        </authorList>
    </citation>
    <scope>NUCLEOTIDE SEQUENCE</scope>
    <source>
        <strain evidence="1">Ct2773</strain>
    </source>
</reference>
<accession>A0A8S5QT11</accession>
<sequence>MKSKLQEIEYKDKTYKLAFDLNVMEAIQDEYGSIEAWGKLVEPDEGEPNIKALVFGATQMINEGIEISNDEDGTDEKPLTHRKVARILTAVGLESVTSKVQQTVVDSAADDSKNE</sequence>
<organism evidence="1">
    <name type="scientific">Siphoviridae sp. ct2773</name>
    <dbReference type="NCBI Taxonomy" id="2826275"/>
    <lineage>
        <taxon>Viruses</taxon>
        <taxon>Duplodnaviria</taxon>
        <taxon>Heunggongvirae</taxon>
        <taxon>Uroviricota</taxon>
        <taxon>Caudoviricetes</taxon>
    </lineage>
</organism>